<accession>A0A915JKV1</accession>
<keyword evidence="1" id="KW-0472">Membrane</keyword>
<keyword evidence="1" id="KW-1133">Transmembrane helix</keyword>
<evidence type="ECO:0000256" key="1">
    <source>
        <dbReference type="SAM" id="Phobius"/>
    </source>
</evidence>
<sequence length="123" mass="14568">MRSADKDSRFFNKPIVWFIRLDQHPISDEEDKGFWTLFFGKIKEGDQAPRLQQAIDEKMLTAHVYAPWFRIPFSPIFNYVIFIIAIRLIFRFRIISDNFGIADIDQTSTFRYERNNAPNCIAS</sequence>
<evidence type="ECO:0000313" key="3">
    <source>
        <dbReference type="WBParaSite" id="nRc.2.0.1.t26824-RA"/>
    </source>
</evidence>
<protein>
    <submittedName>
        <fullName evidence="3">Uncharacterized protein</fullName>
    </submittedName>
</protein>
<organism evidence="2 3">
    <name type="scientific">Romanomermis culicivorax</name>
    <name type="common">Nematode worm</name>
    <dbReference type="NCBI Taxonomy" id="13658"/>
    <lineage>
        <taxon>Eukaryota</taxon>
        <taxon>Metazoa</taxon>
        <taxon>Ecdysozoa</taxon>
        <taxon>Nematoda</taxon>
        <taxon>Enoplea</taxon>
        <taxon>Dorylaimia</taxon>
        <taxon>Mermithida</taxon>
        <taxon>Mermithoidea</taxon>
        <taxon>Mermithidae</taxon>
        <taxon>Romanomermis</taxon>
    </lineage>
</organism>
<dbReference type="AlphaFoldDB" id="A0A915JKV1"/>
<name>A0A915JKV1_ROMCU</name>
<evidence type="ECO:0000313" key="2">
    <source>
        <dbReference type="Proteomes" id="UP000887565"/>
    </source>
</evidence>
<reference evidence="3" key="1">
    <citation type="submission" date="2022-11" db="UniProtKB">
        <authorList>
            <consortium name="WormBaseParasite"/>
        </authorList>
    </citation>
    <scope>IDENTIFICATION</scope>
</reference>
<feature type="transmembrane region" description="Helical" evidence="1">
    <location>
        <begin position="68"/>
        <end position="90"/>
    </location>
</feature>
<proteinExistence type="predicted"/>
<dbReference type="Proteomes" id="UP000887565">
    <property type="component" value="Unplaced"/>
</dbReference>
<keyword evidence="1" id="KW-0812">Transmembrane</keyword>
<dbReference type="WBParaSite" id="nRc.2.0.1.t26824-RA">
    <property type="protein sequence ID" value="nRc.2.0.1.t26824-RA"/>
    <property type="gene ID" value="nRc.2.0.1.g26824"/>
</dbReference>
<keyword evidence="2" id="KW-1185">Reference proteome</keyword>